<reference evidence="1" key="1">
    <citation type="submission" date="2021-01" db="EMBL/GenBank/DDBJ databases">
        <authorList>
            <consortium name="Genoscope - CEA"/>
            <person name="William W."/>
        </authorList>
    </citation>
    <scope>NUCLEOTIDE SEQUENCE</scope>
</reference>
<comment type="caution">
    <text evidence="1">The sequence shown here is derived from an EMBL/GenBank/DDBJ whole genome shotgun (WGS) entry which is preliminary data.</text>
</comment>
<dbReference type="AlphaFoldDB" id="A0A8S1KRJ5"/>
<protein>
    <submittedName>
        <fullName evidence="1">Uncharacterized protein</fullName>
    </submittedName>
</protein>
<proteinExistence type="predicted"/>
<sequence length="46" mass="5451">MVTFEMDYKPNQKNSSHQFYQLLFCSEKSLSPTIVIFHIDIICKII</sequence>
<name>A0A8S1KRJ5_PARPR</name>
<evidence type="ECO:0000313" key="2">
    <source>
        <dbReference type="Proteomes" id="UP000688137"/>
    </source>
</evidence>
<keyword evidence="2" id="KW-1185">Reference proteome</keyword>
<dbReference type="EMBL" id="CAJJDM010000017">
    <property type="protein sequence ID" value="CAD8053584.1"/>
    <property type="molecule type" value="Genomic_DNA"/>
</dbReference>
<dbReference type="Proteomes" id="UP000688137">
    <property type="component" value="Unassembled WGS sequence"/>
</dbReference>
<gene>
    <name evidence="1" type="ORF">PPRIM_AZ9-3.1.T0200403</name>
</gene>
<evidence type="ECO:0000313" key="1">
    <source>
        <dbReference type="EMBL" id="CAD8053584.1"/>
    </source>
</evidence>
<accession>A0A8S1KRJ5</accession>
<organism evidence="1 2">
    <name type="scientific">Paramecium primaurelia</name>
    <dbReference type="NCBI Taxonomy" id="5886"/>
    <lineage>
        <taxon>Eukaryota</taxon>
        <taxon>Sar</taxon>
        <taxon>Alveolata</taxon>
        <taxon>Ciliophora</taxon>
        <taxon>Intramacronucleata</taxon>
        <taxon>Oligohymenophorea</taxon>
        <taxon>Peniculida</taxon>
        <taxon>Parameciidae</taxon>
        <taxon>Paramecium</taxon>
    </lineage>
</organism>